<comment type="catalytic activity">
    <reaction evidence="10">
        <text>holo-[cytochrome c] = apo-[cytochrome c] + heme b</text>
        <dbReference type="Rhea" id="RHEA:22648"/>
        <dbReference type="Rhea" id="RHEA-COMP:10725"/>
        <dbReference type="Rhea" id="RHEA-COMP:10726"/>
        <dbReference type="ChEBI" id="CHEBI:29950"/>
        <dbReference type="ChEBI" id="CHEBI:60344"/>
        <dbReference type="ChEBI" id="CHEBI:83739"/>
        <dbReference type="EC" id="4.4.1.17"/>
    </reaction>
    <physiologicalReaction direction="right-to-left" evidence="10">
        <dbReference type="Rhea" id="RHEA:22650"/>
    </physiologicalReaction>
</comment>
<reference evidence="13 14" key="1">
    <citation type="submission" date="2021-04" db="EMBL/GenBank/DDBJ databases">
        <authorList>
            <person name="Bliznina A."/>
        </authorList>
    </citation>
    <scope>NUCLEOTIDE SEQUENCE [LARGE SCALE GENOMIC DNA]</scope>
</reference>
<evidence type="ECO:0000256" key="9">
    <source>
        <dbReference type="ARBA" id="ARBA00023239"/>
    </source>
</evidence>
<keyword evidence="14" id="KW-1185">Reference proteome</keyword>
<organism evidence="13 14">
    <name type="scientific">Oikopleura dioica</name>
    <name type="common">Tunicate</name>
    <dbReference type="NCBI Taxonomy" id="34765"/>
    <lineage>
        <taxon>Eukaryota</taxon>
        <taxon>Metazoa</taxon>
        <taxon>Chordata</taxon>
        <taxon>Tunicata</taxon>
        <taxon>Appendicularia</taxon>
        <taxon>Copelata</taxon>
        <taxon>Oikopleuridae</taxon>
        <taxon>Oikopleura</taxon>
    </lineage>
</organism>
<keyword evidence="9 11" id="KW-0456">Lyase</keyword>
<evidence type="ECO:0000313" key="13">
    <source>
        <dbReference type="EMBL" id="CAG5106206.1"/>
    </source>
</evidence>
<gene>
    <name evidence="13" type="ORF">OKIOD_LOCUS11503</name>
</gene>
<keyword evidence="8 11" id="KW-0472">Membrane</keyword>
<keyword evidence="6 11" id="KW-0408">Iron</keyword>
<comment type="function">
    <text evidence="11">Lyase that catalyzes the covalent linking of the heme group to the cytochrome C apoprotein to produce the mature functional cytochrome.</text>
</comment>
<evidence type="ECO:0000256" key="8">
    <source>
        <dbReference type="ARBA" id="ARBA00023136"/>
    </source>
</evidence>
<evidence type="ECO:0000256" key="7">
    <source>
        <dbReference type="ARBA" id="ARBA00023128"/>
    </source>
</evidence>
<accession>A0ABN7STR3</accession>
<protein>
    <recommendedName>
        <fullName evidence="11">Holocytochrome c-type synthase</fullName>
        <ecNumber evidence="11">4.4.1.17</ecNumber>
    </recommendedName>
</protein>
<feature type="region of interest" description="Disordered" evidence="12">
    <location>
        <begin position="1"/>
        <end position="103"/>
    </location>
</feature>
<evidence type="ECO:0000256" key="11">
    <source>
        <dbReference type="RuleBase" id="RU363130"/>
    </source>
</evidence>
<evidence type="ECO:0000256" key="10">
    <source>
        <dbReference type="ARBA" id="ARBA00023944"/>
    </source>
</evidence>
<dbReference type="PROSITE" id="PS00821">
    <property type="entry name" value="CYTO_HEME_LYASE_1"/>
    <property type="match status" value="1"/>
</dbReference>
<evidence type="ECO:0000313" key="14">
    <source>
        <dbReference type="Proteomes" id="UP001158576"/>
    </source>
</evidence>
<sequence>MADPANKTFEDFEKSTQGGGQSECPLGYGSSPKQEEKSECPLGFGGSSDSECPSGINPVKLPESDIDPRNMMPPPNQKPSPDQPFQLSTERQSSSIPKDGTDGTWLYPSEQMFWNAMIRKGWRWKDEDPDPAQMNAIIKIHNKNNELAWQEVLKWEAFHAHTCPEGPRLVRFGGKAKEFSLRAKIRHKLFGYPLPYDRHDWIVNRCGQYATYVIDYYDGGDVDDDFNFSLLDVRPKMTNWSEIRKTTGFDNPLNWFNLRLNTEAVLDRTKTFIWTNSIDLGEMCSFFRPVTNKISDYFSSQVKTPVQYEAGDFLSLDEQIQQKAKTGQLPIGRLPPKKEA</sequence>
<comment type="similarity">
    <text evidence="2 11">Belongs to the cytochrome c-type heme lyase family.</text>
</comment>
<dbReference type="InterPro" id="IPR000511">
    <property type="entry name" value="Holocyt_c/c1_synthase"/>
</dbReference>
<evidence type="ECO:0000256" key="3">
    <source>
        <dbReference type="ARBA" id="ARBA00022617"/>
    </source>
</evidence>
<keyword evidence="5 11" id="KW-0999">Mitochondrion inner membrane</keyword>
<dbReference type="PANTHER" id="PTHR12743">
    <property type="entry name" value="CYTOCHROME C1 HEME LYASE"/>
    <property type="match status" value="1"/>
</dbReference>
<keyword evidence="4 11" id="KW-0479">Metal-binding</keyword>
<dbReference type="Proteomes" id="UP001158576">
    <property type="component" value="Chromosome 1"/>
</dbReference>
<feature type="compositionally biased region" description="Polar residues" evidence="12">
    <location>
        <begin position="85"/>
        <end position="96"/>
    </location>
</feature>
<evidence type="ECO:0000256" key="12">
    <source>
        <dbReference type="SAM" id="MobiDB-lite"/>
    </source>
</evidence>
<name>A0ABN7STR3_OIKDI</name>
<comment type="subcellular location">
    <subcellularLocation>
        <location evidence="1 11">Mitochondrion inner membrane</location>
    </subcellularLocation>
</comment>
<keyword evidence="7 11" id="KW-0496">Mitochondrion</keyword>
<dbReference type="Pfam" id="PF01265">
    <property type="entry name" value="Cyto_heme_lyase"/>
    <property type="match status" value="1"/>
</dbReference>
<feature type="compositionally biased region" description="Pro residues" evidence="12">
    <location>
        <begin position="71"/>
        <end position="82"/>
    </location>
</feature>
<evidence type="ECO:0000256" key="1">
    <source>
        <dbReference type="ARBA" id="ARBA00004273"/>
    </source>
</evidence>
<dbReference type="EC" id="4.4.1.17" evidence="11"/>
<proteinExistence type="inferred from homology"/>
<keyword evidence="3 11" id="KW-0349">Heme</keyword>
<evidence type="ECO:0000256" key="5">
    <source>
        <dbReference type="ARBA" id="ARBA00022792"/>
    </source>
</evidence>
<evidence type="ECO:0000256" key="4">
    <source>
        <dbReference type="ARBA" id="ARBA00022723"/>
    </source>
</evidence>
<evidence type="ECO:0000256" key="2">
    <source>
        <dbReference type="ARBA" id="ARBA00007255"/>
    </source>
</evidence>
<dbReference type="PANTHER" id="PTHR12743:SF0">
    <property type="entry name" value="HOLOCYTOCHROME C-TYPE SYNTHASE"/>
    <property type="match status" value="1"/>
</dbReference>
<dbReference type="EMBL" id="OU015566">
    <property type="protein sequence ID" value="CAG5106206.1"/>
    <property type="molecule type" value="Genomic_DNA"/>
</dbReference>
<evidence type="ECO:0000256" key="6">
    <source>
        <dbReference type="ARBA" id="ARBA00023004"/>
    </source>
</evidence>